<reference evidence="2" key="1">
    <citation type="journal article" date="2019" name="Int. J. Syst. Evol. Microbiol.">
        <title>The Global Catalogue of Microorganisms (GCM) 10K type strain sequencing project: providing services to taxonomists for standard genome sequencing and annotation.</title>
        <authorList>
            <consortium name="The Broad Institute Genomics Platform"/>
            <consortium name="The Broad Institute Genome Sequencing Center for Infectious Disease"/>
            <person name="Wu L."/>
            <person name="Ma J."/>
        </authorList>
    </citation>
    <scope>NUCLEOTIDE SEQUENCE [LARGE SCALE GENOMIC DNA]</scope>
    <source>
        <strain evidence="2">JCM 17130</strain>
    </source>
</reference>
<evidence type="ECO:0000313" key="2">
    <source>
        <dbReference type="Proteomes" id="UP001597277"/>
    </source>
</evidence>
<sequence>MHAFVPVRNGLASKLEEVERRIIARLVADTAELLGTRIDEEPGAAPADEDELLAALDFDPADDVVTAAPTDAALARLLPPMSQDEDLAAELRTLTEDSVRAGKVERLATVWRELSAAGESVTVREGTEGQWLSALTDVRLVLAARLGIDDEADAERVYQRAQSRTGGQQSEDDVDDAMATMYAALTWWQESLLQAMTRRGRGRGR</sequence>
<dbReference type="InterPro" id="IPR018561">
    <property type="entry name" value="AosR"/>
</dbReference>
<accession>A0ABW4L4P6</accession>
<name>A0ABW4L4P6_9MICO</name>
<gene>
    <name evidence="1" type="ORF">ACFSE6_03855</name>
</gene>
<dbReference type="Proteomes" id="UP001597277">
    <property type="component" value="Unassembled WGS sequence"/>
</dbReference>
<dbReference type="EMBL" id="JBHUEE010000002">
    <property type="protein sequence ID" value="MFD1716954.1"/>
    <property type="molecule type" value="Genomic_DNA"/>
</dbReference>
<dbReference type="RefSeq" id="WP_388002399.1">
    <property type="nucleotide sequence ID" value="NZ_JBHUEE010000002.1"/>
</dbReference>
<evidence type="ECO:0000313" key="1">
    <source>
        <dbReference type="EMBL" id="MFD1716954.1"/>
    </source>
</evidence>
<protein>
    <submittedName>
        <fullName evidence="1">DUF2017 family protein</fullName>
    </submittedName>
</protein>
<keyword evidence="2" id="KW-1185">Reference proteome</keyword>
<organism evidence="1 2">
    <name type="scientific">Georgenia deserti</name>
    <dbReference type="NCBI Taxonomy" id="2093781"/>
    <lineage>
        <taxon>Bacteria</taxon>
        <taxon>Bacillati</taxon>
        <taxon>Actinomycetota</taxon>
        <taxon>Actinomycetes</taxon>
        <taxon>Micrococcales</taxon>
        <taxon>Bogoriellaceae</taxon>
        <taxon>Georgenia</taxon>
    </lineage>
</organism>
<proteinExistence type="predicted"/>
<comment type="caution">
    <text evidence="1">The sequence shown here is derived from an EMBL/GenBank/DDBJ whole genome shotgun (WGS) entry which is preliminary data.</text>
</comment>
<dbReference type="Pfam" id="PF09438">
    <property type="entry name" value="DUF2017"/>
    <property type="match status" value="1"/>
</dbReference>